<dbReference type="Proteomes" id="UP000822688">
    <property type="component" value="Chromosome 12"/>
</dbReference>
<keyword evidence="3" id="KW-1185">Reference proteome</keyword>
<dbReference type="AlphaFoldDB" id="A0A8T0GAM1"/>
<accession>A0A8T0GAM1</accession>
<feature type="compositionally biased region" description="Low complexity" evidence="1">
    <location>
        <begin position="91"/>
        <end position="103"/>
    </location>
</feature>
<evidence type="ECO:0000313" key="3">
    <source>
        <dbReference type="Proteomes" id="UP000822688"/>
    </source>
</evidence>
<dbReference type="EMBL" id="CM026433">
    <property type="protein sequence ID" value="KAG0555049.1"/>
    <property type="molecule type" value="Genomic_DNA"/>
</dbReference>
<gene>
    <name evidence="2" type="ORF">KC19_12G140200</name>
</gene>
<feature type="non-terminal residue" evidence="2">
    <location>
        <position position="1"/>
    </location>
</feature>
<protein>
    <submittedName>
        <fullName evidence="2">Uncharacterized protein</fullName>
    </submittedName>
</protein>
<proteinExistence type="predicted"/>
<name>A0A8T0GAM1_CERPU</name>
<evidence type="ECO:0000313" key="2">
    <source>
        <dbReference type="EMBL" id="KAG0555049.1"/>
    </source>
</evidence>
<sequence length="103" mass="11726">PSDRRRTHHRLVLAERMQSLRPLSQLPALRGLKRHHLKLRLFQIVCTDRLLPKKTLSRLLSNPCFRFMLQSDKLPSPFVDLASQPSPPPALASLPHPSITHGS</sequence>
<comment type="caution">
    <text evidence="2">The sequence shown here is derived from an EMBL/GenBank/DDBJ whole genome shotgun (WGS) entry which is preliminary data.</text>
</comment>
<reference evidence="2" key="1">
    <citation type="submission" date="2020-06" db="EMBL/GenBank/DDBJ databases">
        <title>WGS assembly of Ceratodon purpureus strain R40.</title>
        <authorList>
            <person name="Carey S.B."/>
            <person name="Jenkins J."/>
            <person name="Shu S."/>
            <person name="Lovell J.T."/>
            <person name="Sreedasyam A."/>
            <person name="Maumus F."/>
            <person name="Tiley G.P."/>
            <person name="Fernandez-Pozo N."/>
            <person name="Barry K."/>
            <person name="Chen C."/>
            <person name="Wang M."/>
            <person name="Lipzen A."/>
            <person name="Daum C."/>
            <person name="Saski C.A."/>
            <person name="Payton A.C."/>
            <person name="Mcbreen J.C."/>
            <person name="Conrad R.E."/>
            <person name="Kollar L.M."/>
            <person name="Olsson S."/>
            <person name="Huttunen S."/>
            <person name="Landis J.B."/>
            <person name="Wickett N.J."/>
            <person name="Johnson M.G."/>
            <person name="Rensing S.A."/>
            <person name="Grimwood J."/>
            <person name="Schmutz J."/>
            <person name="Mcdaniel S.F."/>
        </authorList>
    </citation>
    <scope>NUCLEOTIDE SEQUENCE</scope>
    <source>
        <strain evidence="2">R40</strain>
    </source>
</reference>
<organism evidence="2 3">
    <name type="scientific">Ceratodon purpureus</name>
    <name type="common">Fire moss</name>
    <name type="synonym">Dicranum purpureum</name>
    <dbReference type="NCBI Taxonomy" id="3225"/>
    <lineage>
        <taxon>Eukaryota</taxon>
        <taxon>Viridiplantae</taxon>
        <taxon>Streptophyta</taxon>
        <taxon>Embryophyta</taxon>
        <taxon>Bryophyta</taxon>
        <taxon>Bryophytina</taxon>
        <taxon>Bryopsida</taxon>
        <taxon>Dicranidae</taxon>
        <taxon>Pseudoditrichales</taxon>
        <taxon>Ditrichaceae</taxon>
        <taxon>Ceratodon</taxon>
    </lineage>
</organism>
<feature type="region of interest" description="Disordered" evidence="1">
    <location>
        <begin position="79"/>
        <end position="103"/>
    </location>
</feature>
<evidence type="ECO:0000256" key="1">
    <source>
        <dbReference type="SAM" id="MobiDB-lite"/>
    </source>
</evidence>